<keyword evidence="2" id="KW-1185">Reference proteome</keyword>
<sequence length="125" mass="14563">MAWEGRFVERGGKIRTILQQSPSYLSPIIATLLPCISFPCDVHNGVEHGPRLCIIFQLPEWENSIPRRLRDKKLPPPIVDSRSGYREASLLPPSPLVKTSRTFFFSDFWYIYIHRDMGARIWMVF</sequence>
<evidence type="ECO:0000313" key="2">
    <source>
        <dbReference type="Proteomes" id="UP000827092"/>
    </source>
</evidence>
<protein>
    <submittedName>
        <fullName evidence="1">Uncharacterized protein</fullName>
    </submittedName>
</protein>
<name>A0AAV6UVD7_9ARAC</name>
<dbReference type="EMBL" id="JAFNEN010000260">
    <property type="protein sequence ID" value="KAG8187772.1"/>
    <property type="molecule type" value="Genomic_DNA"/>
</dbReference>
<accession>A0AAV6UVD7</accession>
<gene>
    <name evidence="1" type="ORF">JTE90_018771</name>
</gene>
<organism evidence="1 2">
    <name type="scientific">Oedothorax gibbosus</name>
    <dbReference type="NCBI Taxonomy" id="931172"/>
    <lineage>
        <taxon>Eukaryota</taxon>
        <taxon>Metazoa</taxon>
        <taxon>Ecdysozoa</taxon>
        <taxon>Arthropoda</taxon>
        <taxon>Chelicerata</taxon>
        <taxon>Arachnida</taxon>
        <taxon>Araneae</taxon>
        <taxon>Araneomorphae</taxon>
        <taxon>Entelegynae</taxon>
        <taxon>Araneoidea</taxon>
        <taxon>Linyphiidae</taxon>
        <taxon>Erigoninae</taxon>
        <taxon>Oedothorax</taxon>
    </lineage>
</organism>
<dbReference type="Proteomes" id="UP000827092">
    <property type="component" value="Unassembled WGS sequence"/>
</dbReference>
<proteinExistence type="predicted"/>
<comment type="caution">
    <text evidence="1">The sequence shown here is derived from an EMBL/GenBank/DDBJ whole genome shotgun (WGS) entry which is preliminary data.</text>
</comment>
<reference evidence="1 2" key="1">
    <citation type="journal article" date="2022" name="Nat. Ecol. Evol.">
        <title>A masculinizing supergene underlies an exaggerated male reproductive morph in a spider.</title>
        <authorList>
            <person name="Hendrickx F."/>
            <person name="De Corte Z."/>
            <person name="Sonet G."/>
            <person name="Van Belleghem S.M."/>
            <person name="Kostlbacher S."/>
            <person name="Vangestel C."/>
        </authorList>
    </citation>
    <scope>NUCLEOTIDE SEQUENCE [LARGE SCALE GENOMIC DNA]</scope>
    <source>
        <strain evidence="1">W744_W776</strain>
    </source>
</reference>
<evidence type="ECO:0000313" key="1">
    <source>
        <dbReference type="EMBL" id="KAG8187772.1"/>
    </source>
</evidence>
<dbReference type="AlphaFoldDB" id="A0AAV6UVD7"/>